<feature type="region of interest" description="Disordered" evidence="5">
    <location>
        <begin position="355"/>
        <end position="398"/>
    </location>
</feature>
<sequence>MPRKSNDDHEQELTELEPERILVHKLVDSSKAQRTKAIERLKSWINARTLNPTSFFTYDDLIKIWKGLYYNMWMADKPILQDQLATQISSWIHEFRDNDQARLYIDAGFATFAREWWGIDRWRLSKFMTFVRYFLRESCVFLKNLKWFKADILKFTKMLRQNVLSANGNRSCDGLKLHITDIYLEELAQIGGIELKPKKLILLLSPFFNIIKTSENEVLIKHVYKNLFLPIIQYSDVGIDPDAEQEMETIQPFGRQAIEEEMEINNENEQQYDTVLQFDYKLLSEKLIKIAKVDSCKQRNRKQIYELARKFDALSRGIYPLSDERLPEVFESNRLSCEVDINTLRELQKDLGELSHKKKNATHPEEIEQLLEKYDAVKKHRKKHRGKGGSKKKTQNNQ</sequence>
<dbReference type="Proteomes" id="UP000663870">
    <property type="component" value="Unassembled WGS sequence"/>
</dbReference>
<evidence type="ECO:0000256" key="1">
    <source>
        <dbReference type="ARBA" id="ARBA00004123"/>
    </source>
</evidence>
<evidence type="ECO:0000256" key="3">
    <source>
        <dbReference type="ARBA" id="ARBA00022552"/>
    </source>
</evidence>
<proteinExistence type="inferred from homology"/>
<dbReference type="AlphaFoldDB" id="A0A813MA56"/>
<comment type="similarity">
    <text evidence="2">Belongs to the RRP1 family.</text>
</comment>
<comment type="caution">
    <text evidence="6">The sequence shown here is derived from an EMBL/GenBank/DDBJ whole genome shotgun (WGS) entry which is preliminary data.</text>
</comment>
<dbReference type="InterPro" id="IPR010301">
    <property type="entry name" value="RRP1"/>
</dbReference>
<gene>
    <name evidence="7" type="ORF">JXQ802_LOCUS2197</name>
    <name evidence="6" type="ORF">PYM288_LOCUS67</name>
</gene>
<protein>
    <submittedName>
        <fullName evidence="6">Uncharacterized protein</fullName>
    </submittedName>
</protein>
<name>A0A813MA56_9BILA</name>
<evidence type="ECO:0000256" key="4">
    <source>
        <dbReference type="ARBA" id="ARBA00023242"/>
    </source>
</evidence>
<evidence type="ECO:0000313" key="9">
    <source>
        <dbReference type="Proteomes" id="UP000663870"/>
    </source>
</evidence>
<dbReference type="Proteomes" id="UP000663854">
    <property type="component" value="Unassembled WGS sequence"/>
</dbReference>
<feature type="compositionally biased region" description="Basic residues" evidence="5">
    <location>
        <begin position="378"/>
        <end position="398"/>
    </location>
</feature>
<evidence type="ECO:0000313" key="7">
    <source>
        <dbReference type="EMBL" id="CAF0761056.1"/>
    </source>
</evidence>
<dbReference type="EMBL" id="CAJNOL010000026">
    <property type="protein sequence ID" value="CAF0761056.1"/>
    <property type="molecule type" value="Genomic_DNA"/>
</dbReference>
<dbReference type="PANTHER" id="PTHR13026:SF0">
    <property type="entry name" value="RIBOSOMAL RNA PROCESSING 1B"/>
    <property type="match status" value="1"/>
</dbReference>
<dbReference type="Pfam" id="PF05997">
    <property type="entry name" value="Nop52"/>
    <property type="match status" value="1"/>
</dbReference>
<keyword evidence="3" id="KW-0698">rRNA processing</keyword>
<evidence type="ECO:0000256" key="5">
    <source>
        <dbReference type="SAM" id="MobiDB-lite"/>
    </source>
</evidence>
<keyword evidence="9" id="KW-1185">Reference proteome</keyword>
<reference evidence="6" key="1">
    <citation type="submission" date="2021-02" db="EMBL/GenBank/DDBJ databases">
        <authorList>
            <person name="Nowell W R."/>
        </authorList>
    </citation>
    <scope>NUCLEOTIDE SEQUENCE</scope>
</reference>
<feature type="compositionally biased region" description="Basic and acidic residues" evidence="5">
    <location>
        <begin position="362"/>
        <end position="377"/>
    </location>
</feature>
<dbReference type="GO" id="GO:0030688">
    <property type="term" value="C:preribosome, small subunit precursor"/>
    <property type="evidence" value="ECO:0007669"/>
    <property type="project" value="InterPro"/>
</dbReference>
<evidence type="ECO:0000313" key="8">
    <source>
        <dbReference type="Proteomes" id="UP000663854"/>
    </source>
</evidence>
<comment type="subcellular location">
    <subcellularLocation>
        <location evidence="1">Nucleus</location>
    </subcellularLocation>
</comment>
<dbReference type="GO" id="GO:0006364">
    <property type="term" value="P:rRNA processing"/>
    <property type="evidence" value="ECO:0007669"/>
    <property type="project" value="UniProtKB-KW"/>
</dbReference>
<dbReference type="EMBL" id="CAJNOH010000001">
    <property type="protein sequence ID" value="CAF0719841.1"/>
    <property type="molecule type" value="Genomic_DNA"/>
</dbReference>
<accession>A0A813MA56</accession>
<evidence type="ECO:0000256" key="2">
    <source>
        <dbReference type="ARBA" id="ARBA00006374"/>
    </source>
</evidence>
<organism evidence="6 8">
    <name type="scientific">Rotaria sordida</name>
    <dbReference type="NCBI Taxonomy" id="392033"/>
    <lineage>
        <taxon>Eukaryota</taxon>
        <taxon>Metazoa</taxon>
        <taxon>Spiralia</taxon>
        <taxon>Gnathifera</taxon>
        <taxon>Rotifera</taxon>
        <taxon>Eurotatoria</taxon>
        <taxon>Bdelloidea</taxon>
        <taxon>Philodinida</taxon>
        <taxon>Philodinidae</taxon>
        <taxon>Rotaria</taxon>
    </lineage>
</organism>
<keyword evidence="4" id="KW-0539">Nucleus</keyword>
<dbReference type="PANTHER" id="PTHR13026">
    <property type="entry name" value="NNP-1 PROTEIN NOVEL NUCLEAR PROTEIN 1 NOP52"/>
    <property type="match status" value="1"/>
</dbReference>
<dbReference type="GO" id="GO:0005634">
    <property type="term" value="C:nucleus"/>
    <property type="evidence" value="ECO:0007669"/>
    <property type="project" value="UniProtKB-SubCell"/>
</dbReference>
<evidence type="ECO:0000313" key="6">
    <source>
        <dbReference type="EMBL" id="CAF0719841.1"/>
    </source>
</evidence>